<evidence type="ECO:0000313" key="2">
    <source>
        <dbReference type="EMBL" id="KAL3526864.1"/>
    </source>
</evidence>
<sequence>MEKLFNPYDKEYMKMAMLKHEETFREQVYELHRLYQIQKLLMKNIANSPKHEQESDRRNFKITTKSNQANVYHQDIHKMPRKLCLDLELPAEEFVPGTECNNQVQIDDDEYELELTLGIGPKSNNGRRRRKALDTSLPSDSAASFSSSSTGSSRVIKRASSGSYHQRTNEIREEQLIGGKWTLDLPSSNPNVLVGRQTSSDIEEQLRQDRLNNSPWLLQVLSLNTT</sequence>
<reference evidence="2 3" key="1">
    <citation type="submission" date="2024-11" db="EMBL/GenBank/DDBJ databases">
        <title>A near-complete genome assembly of Cinchona calisaya.</title>
        <authorList>
            <person name="Lian D.C."/>
            <person name="Zhao X.W."/>
            <person name="Wei L."/>
        </authorList>
    </citation>
    <scope>NUCLEOTIDE SEQUENCE [LARGE SCALE GENOMIC DNA]</scope>
    <source>
        <tissue evidence="2">Nenye</tissue>
    </source>
</reference>
<evidence type="ECO:0000256" key="1">
    <source>
        <dbReference type="SAM" id="MobiDB-lite"/>
    </source>
</evidence>
<evidence type="ECO:0000313" key="3">
    <source>
        <dbReference type="Proteomes" id="UP001630127"/>
    </source>
</evidence>
<feature type="region of interest" description="Disordered" evidence="1">
    <location>
        <begin position="117"/>
        <end position="167"/>
    </location>
</feature>
<dbReference type="PANTHER" id="PTHR33167">
    <property type="entry name" value="TRANSCRIPTION FACTOR, PUTATIVE (DUF863)-RELATED"/>
    <property type="match status" value="1"/>
</dbReference>
<comment type="caution">
    <text evidence="2">The sequence shown here is derived from an EMBL/GenBank/DDBJ whole genome shotgun (WGS) entry which is preliminary data.</text>
</comment>
<dbReference type="AlphaFoldDB" id="A0ABD3A6K2"/>
<gene>
    <name evidence="2" type="ORF">ACH5RR_011520</name>
</gene>
<proteinExistence type="predicted"/>
<name>A0ABD3A6K2_9GENT</name>
<feature type="compositionally biased region" description="Low complexity" evidence="1">
    <location>
        <begin position="136"/>
        <end position="153"/>
    </location>
</feature>
<accession>A0ABD3A6K2</accession>
<organism evidence="2 3">
    <name type="scientific">Cinchona calisaya</name>
    <dbReference type="NCBI Taxonomy" id="153742"/>
    <lineage>
        <taxon>Eukaryota</taxon>
        <taxon>Viridiplantae</taxon>
        <taxon>Streptophyta</taxon>
        <taxon>Embryophyta</taxon>
        <taxon>Tracheophyta</taxon>
        <taxon>Spermatophyta</taxon>
        <taxon>Magnoliopsida</taxon>
        <taxon>eudicotyledons</taxon>
        <taxon>Gunneridae</taxon>
        <taxon>Pentapetalae</taxon>
        <taxon>asterids</taxon>
        <taxon>lamiids</taxon>
        <taxon>Gentianales</taxon>
        <taxon>Rubiaceae</taxon>
        <taxon>Cinchonoideae</taxon>
        <taxon>Cinchoneae</taxon>
        <taxon>Cinchona</taxon>
    </lineage>
</organism>
<dbReference type="PANTHER" id="PTHR33167:SF26">
    <property type="entry name" value="EXPRESSED PROTEIN"/>
    <property type="match status" value="1"/>
</dbReference>
<dbReference type="EMBL" id="JBJUIK010000005">
    <property type="protein sequence ID" value="KAL3526864.1"/>
    <property type="molecule type" value="Genomic_DNA"/>
</dbReference>
<protein>
    <submittedName>
        <fullName evidence="2">Uncharacterized protein</fullName>
    </submittedName>
</protein>
<dbReference type="Proteomes" id="UP001630127">
    <property type="component" value="Unassembled WGS sequence"/>
</dbReference>
<keyword evidence="3" id="KW-1185">Reference proteome</keyword>